<feature type="signal peptide" evidence="2">
    <location>
        <begin position="1"/>
        <end position="18"/>
    </location>
</feature>
<evidence type="ECO:0000256" key="2">
    <source>
        <dbReference type="SAM" id="SignalP"/>
    </source>
</evidence>
<dbReference type="RefSeq" id="WP_012831270.1">
    <property type="nucleotide sequence ID" value="NC_013440.1"/>
</dbReference>
<evidence type="ECO:0000256" key="1">
    <source>
        <dbReference type="SAM" id="MobiDB-lite"/>
    </source>
</evidence>
<accession>D0LMJ1</accession>
<keyword evidence="2" id="KW-0732">Signal</keyword>
<dbReference type="InterPro" id="IPR029058">
    <property type="entry name" value="AB_hydrolase_fold"/>
</dbReference>
<dbReference type="HOGENOM" id="CLU_543774_0_0_7"/>
<organism evidence="3 4">
    <name type="scientific">Haliangium ochraceum (strain DSM 14365 / JCM 11303 / SMP-2)</name>
    <dbReference type="NCBI Taxonomy" id="502025"/>
    <lineage>
        <taxon>Bacteria</taxon>
        <taxon>Pseudomonadati</taxon>
        <taxon>Myxococcota</taxon>
        <taxon>Polyangia</taxon>
        <taxon>Haliangiales</taxon>
        <taxon>Kofleriaceae</taxon>
        <taxon>Haliangium</taxon>
    </lineage>
</organism>
<dbReference type="OrthoDB" id="5497475at2"/>
<dbReference type="SUPFAM" id="SSF53474">
    <property type="entry name" value="alpha/beta-Hydrolases"/>
    <property type="match status" value="1"/>
</dbReference>
<feature type="region of interest" description="Disordered" evidence="1">
    <location>
        <begin position="21"/>
        <end position="69"/>
    </location>
</feature>
<dbReference type="STRING" id="502025.Hoch_6204"/>
<name>D0LMJ1_HALO1</name>
<proteinExistence type="predicted"/>
<protein>
    <submittedName>
        <fullName evidence="3">Uncharacterized protein</fullName>
    </submittedName>
</protein>
<sequence>MSARWIFIALLLALPACQLDGETGGGPPAPGDESSGRPGDTGESGGADGVAGQPSEDDGFASGGNAGGEGHSETLELHFLYVHGVKGCTGDRRDAENSLDELRAVIDAELPAWFAAYQAEHPGVELRTSSAHANLYTAEPSGMQPSDSPDPLNMDDWEVGDPGCAAAVQGEPCTTAYEWRYRLAREIEAHFPDDARNIILVGHSTGARAAFEVAANVGAGGVGSYDWGVQERIAGVVSVQGMVDELGSSKYNIAGPLSFDATCKLSDPLLGLGDSCAQGNGWCEYAGRVSGFPAADWVAANKHALMLSSYASCSPSLFAGNTDGSLPFDAQASPGAVGVHATAAPGKTLRPAHGVNYGSFCHSAIVAPHIAGHEQAVRSASEHILRWLFVEAERVAEAGTITTEPIAFERSSPTFALGAECPAAHADGGVDVAGRCHHPGYFDGDDHAIDPAELSIDDGPACDASLRWTQRHHGNRHAATLWWKTYSLPTGGGVLDGLRFD</sequence>
<reference evidence="3 4" key="1">
    <citation type="journal article" date="2010" name="Stand. Genomic Sci.">
        <title>Complete genome sequence of Haliangium ochraceum type strain (SMP-2).</title>
        <authorList>
            <consortium name="US DOE Joint Genome Institute (JGI-PGF)"/>
            <person name="Ivanova N."/>
            <person name="Daum C."/>
            <person name="Lang E."/>
            <person name="Abt B."/>
            <person name="Kopitz M."/>
            <person name="Saunders E."/>
            <person name="Lapidus A."/>
            <person name="Lucas S."/>
            <person name="Glavina Del Rio T."/>
            <person name="Nolan M."/>
            <person name="Tice H."/>
            <person name="Copeland A."/>
            <person name="Cheng J.F."/>
            <person name="Chen F."/>
            <person name="Bruce D."/>
            <person name="Goodwin L."/>
            <person name="Pitluck S."/>
            <person name="Mavromatis K."/>
            <person name="Pati A."/>
            <person name="Mikhailova N."/>
            <person name="Chen A."/>
            <person name="Palaniappan K."/>
            <person name="Land M."/>
            <person name="Hauser L."/>
            <person name="Chang Y.J."/>
            <person name="Jeffries C.D."/>
            <person name="Detter J.C."/>
            <person name="Brettin T."/>
            <person name="Rohde M."/>
            <person name="Goker M."/>
            <person name="Bristow J."/>
            <person name="Markowitz V."/>
            <person name="Eisen J.A."/>
            <person name="Hugenholtz P."/>
            <person name="Kyrpides N.C."/>
            <person name="Klenk H.P."/>
        </authorList>
    </citation>
    <scope>NUCLEOTIDE SEQUENCE [LARGE SCALE GENOMIC DNA]</scope>
    <source>
        <strain evidence="4">DSM 14365 / CIP 107738 / JCM 11303 / AJ 13395 / SMP-2</strain>
    </source>
</reference>
<dbReference type="Gene3D" id="3.40.50.1820">
    <property type="entry name" value="alpha/beta hydrolase"/>
    <property type="match status" value="1"/>
</dbReference>
<dbReference type="Proteomes" id="UP000001880">
    <property type="component" value="Chromosome"/>
</dbReference>
<dbReference type="KEGG" id="hoh:Hoch_6204"/>
<evidence type="ECO:0000313" key="3">
    <source>
        <dbReference type="EMBL" id="ACY18678.1"/>
    </source>
</evidence>
<dbReference type="AlphaFoldDB" id="D0LMJ1"/>
<feature type="chain" id="PRO_5003010413" evidence="2">
    <location>
        <begin position="19"/>
        <end position="501"/>
    </location>
</feature>
<keyword evidence="4" id="KW-1185">Reference proteome</keyword>
<dbReference type="EMBL" id="CP001804">
    <property type="protein sequence ID" value="ACY18678.1"/>
    <property type="molecule type" value="Genomic_DNA"/>
</dbReference>
<evidence type="ECO:0000313" key="4">
    <source>
        <dbReference type="Proteomes" id="UP000001880"/>
    </source>
</evidence>
<gene>
    <name evidence="3" type="ordered locus">Hoch_6204</name>
</gene>